<dbReference type="AlphaFoldDB" id="A0A3D8HHH0"/>
<accession>A0A3D8HHH0</accession>
<name>A0A3D8HHH0_9BACT</name>
<dbReference type="EMBL" id="QREV01000006">
    <property type="protein sequence ID" value="RDU50416.1"/>
    <property type="molecule type" value="Genomic_DNA"/>
</dbReference>
<dbReference type="RefSeq" id="WP_115498454.1">
    <property type="nucleotide sequence ID" value="NZ_JACRTI010000006.1"/>
</dbReference>
<sequence>MKNLTLLLIICLLTACNPSNRNSYGNSLKVIDVEDAFRHPEAFTLADLGKEQSYIPLETTDSSIVAISSITAMVVTDRHILIGARTAPIKVFDKTTGHYIGQIGQIGNGPAEYPNGTNFTTDPITRKVYVRISPSKQQCYDITGHFLKTVEWKEAAGGMIIAPYFLDDKIYTYVNIPTEQTNNLSYLYDADSGAIQDSLPLRWGGDIPAGKSKLVMPLAGAEMLGGMAYIVQFEDNRWTYGSQNNAAYWYHDGELCMKDFFCDTLFTVKGFDRLTPRMVFKMGSSGGFARYENSDVMEDKYIITRLMETENIIYFNLFKDMYNVDGWMKGGSNPPYCGIYDKRSGRTKVMKSVRIESDREEMPGFAIYNISTAGELIVCYQTEDLINAREKMPESEQPAWLKQLKEDDNPVILLIK</sequence>
<dbReference type="Pfam" id="PF17170">
    <property type="entry name" value="DUF5128"/>
    <property type="match status" value="1"/>
</dbReference>
<dbReference type="EMBL" id="JACRTI010000006">
    <property type="protein sequence ID" value="MBC8600936.1"/>
    <property type="molecule type" value="Genomic_DNA"/>
</dbReference>
<evidence type="ECO:0000313" key="4">
    <source>
        <dbReference type="Proteomes" id="UP000629596"/>
    </source>
</evidence>
<organism evidence="2 3">
    <name type="scientific">Parabacteroides acidifaciens</name>
    <dbReference type="NCBI Taxonomy" id="2290935"/>
    <lineage>
        <taxon>Bacteria</taxon>
        <taxon>Pseudomonadati</taxon>
        <taxon>Bacteroidota</taxon>
        <taxon>Bacteroidia</taxon>
        <taxon>Bacteroidales</taxon>
        <taxon>Tannerellaceae</taxon>
        <taxon>Parabacteroides</taxon>
    </lineage>
</organism>
<evidence type="ECO:0000313" key="3">
    <source>
        <dbReference type="Proteomes" id="UP000256321"/>
    </source>
</evidence>
<proteinExistence type="predicted"/>
<gene>
    <name evidence="2" type="ORF">DWU89_04345</name>
    <name evidence="1" type="ORF">H8784_04280</name>
</gene>
<protein>
    <submittedName>
        <fullName evidence="2">6-bladed beta-propeller</fullName>
    </submittedName>
</protein>
<dbReference type="Proteomes" id="UP000629596">
    <property type="component" value="Unassembled WGS sequence"/>
</dbReference>
<evidence type="ECO:0000313" key="2">
    <source>
        <dbReference type="EMBL" id="RDU50416.1"/>
    </source>
</evidence>
<reference evidence="2 3" key="1">
    <citation type="submission" date="2018-07" db="EMBL/GenBank/DDBJ databases">
        <title>Parabacteroides acidifaciens nov. sp., isolated from human feces.</title>
        <authorList>
            <person name="Wang Y.J."/>
        </authorList>
    </citation>
    <scope>NUCLEOTIDE SEQUENCE [LARGE SCALE GENOMIC DNA]</scope>
    <source>
        <strain evidence="2 3">426-9</strain>
    </source>
</reference>
<keyword evidence="4" id="KW-1185">Reference proteome</keyword>
<dbReference type="Proteomes" id="UP000256321">
    <property type="component" value="Unassembled WGS sequence"/>
</dbReference>
<reference evidence="1 4" key="2">
    <citation type="submission" date="2020-08" db="EMBL/GenBank/DDBJ databases">
        <title>Genome public.</title>
        <authorList>
            <person name="Liu C."/>
            <person name="Sun Q."/>
        </authorList>
    </citation>
    <scope>NUCLEOTIDE SEQUENCE [LARGE SCALE GENOMIC DNA]</scope>
    <source>
        <strain evidence="1 4">426_9</strain>
    </source>
</reference>
<comment type="caution">
    <text evidence="2">The sequence shown here is derived from an EMBL/GenBank/DDBJ whole genome shotgun (WGS) entry which is preliminary data.</text>
</comment>
<evidence type="ECO:0000313" key="1">
    <source>
        <dbReference type="EMBL" id="MBC8600936.1"/>
    </source>
</evidence>
<dbReference type="PROSITE" id="PS51257">
    <property type="entry name" value="PROKAR_LIPOPROTEIN"/>
    <property type="match status" value="1"/>
</dbReference>